<dbReference type="EMBL" id="BCTB01000002">
    <property type="protein sequence ID" value="GAT13239.1"/>
    <property type="molecule type" value="Genomic_DNA"/>
</dbReference>
<sequence length="90" mass="9072">MKVCAAASGDSGSCGGLVTKVWNRLTQGTPGLGAAITGDGSSTGIAKYTPAVANAARARRFLVLDMCTPFSDANVSKVRRVAGVTGVTRV</sequence>
<accession>A0A117IL77</accession>
<evidence type="ECO:0000313" key="1">
    <source>
        <dbReference type="EMBL" id="GAT13239.1"/>
    </source>
</evidence>
<dbReference type="Proteomes" id="UP000069654">
    <property type="component" value="Unassembled WGS sequence"/>
</dbReference>
<dbReference type="AlphaFoldDB" id="A0A117IL77"/>
<name>A0A117IL77_MYCTH</name>
<evidence type="ECO:0000313" key="2">
    <source>
        <dbReference type="Proteomes" id="UP000069654"/>
    </source>
</evidence>
<keyword evidence="1" id="KW-0378">Hydrolase</keyword>
<gene>
    <name evidence="1" type="ORF">RMCT_0211</name>
</gene>
<reference evidence="2" key="2">
    <citation type="submission" date="2016-02" db="EMBL/GenBank/DDBJ databases">
        <title>Draft genome sequence of five rapidly growing Mycobacterium species.</title>
        <authorList>
            <person name="Katahira K."/>
            <person name="Gotou Y."/>
            <person name="Iida K."/>
            <person name="Ogura Y."/>
            <person name="Hayashi T."/>
        </authorList>
    </citation>
    <scope>NUCLEOTIDE SEQUENCE [LARGE SCALE GENOMIC DNA]</scope>
    <source>
        <strain evidence="2">JCM6362</strain>
    </source>
</reference>
<dbReference type="STRING" id="1797.RMCT_0211"/>
<dbReference type="GO" id="GO:0016787">
    <property type="term" value="F:hydrolase activity"/>
    <property type="evidence" value="ECO:0007669"/>
    <property type="project" value="UniProtKB-KW"/>
</dbReference>
<comment type="caution">
    <text evidence="1">The sequence shown here is derived from an EMBL/GenBank/DDBJ whole genome shotgun (WGS) entry which is preliminary data.</text>
</comment>
<protein>
    <submittedName>
        <fullName evidence="1">Glycoside hydrolase family protein</fullName>
    </submittedName>
</protein>
<proteinExistence type="predicted"/>
<organism evidence="1 2">
    <name type="scientific">Mycolicibacterium thermoresistibile</name>
    <name type="common">Mycobacterium thermoresistibile</name>
    <dbReference type="NCBI Taxonomy" id="1797"/>
    <lineage>
        <taxon>Bacteria</taxon>
        <taxon>Bacillati</taxon>
        <taxon>Actinomycetota</taxon>
        <taxon>Actinomycetes</taxon>
        <taxon>Mycobacteriales</taxon>
        <taxon>Mycobacteriaceae</taxon>
        <taxon>Mycolicibacterium</taxon>
    </lineage>
</organism>
<reference evidence="1 2" key="1">
    <citation type="journal article" date="2016" name="Genome Announc.">
        <title>Draft Genome Sequences of Five Rapidly Growing Mycobacterium Species, M. thermoresistibile, M. fortuitum subsp. acetamidolyticum, M. canariasense, M. brisbanense, and M. novocastrense.</title>
        <authorList>
            <person name="Katahira K."/>
            <person name="Ogura Y."/>
            <person name="Gotoh Y."/>
            <person name="Hayashi T."/>
        </authorList>
    </citation>
    <scope>NUCLEOTIDE SEQUENCE [LARGE SCALE GENOMIC DNA]</scope>
    <source>
        <strain evidence="1 2">JCM6362</strain>
    </source>
</reference>